<dbReference type="PANTHER" id="PTHR42791">
    <property type="entry name" value="GNAT FAMILY ACETYLTRANSFERASE"/>
    <property type="match status" value="1"/>
</dbReference>
<reference evidence="3" key="1">
    <citation type="journal article" date="2014" name="Proc. Natl. Acad. Sci. U.S.A.">
        <title>Extensive sampling of basidiomycete genomes demonstrates inadequacy of the white-rot/brown-rot paradigm for wood decay fungi.</title>
        <authorList>
            <person name="Riley R."/>
            <person name="Salamov A.A."/>
            <person name="Brown D.W."/>
            <person name="Nagy L.G."/>
            <person name="Floudas D."/>
            <person name="Held B.W."/>
            <person name="Levasseur A."/>
            <person name="Lombard V."/>
            <person name="Morin E."/>
            <person name="Otillar R."/>
            <person name="Lindquist E.A."/>
            <person name="Sun H."/>
            <person name="LaButti K.M."/>
            <person name="Schmutz J."/>
            <person name="Jabbour D."/>
            <person name="Luo H."/>
            <person name="Baker S.E."/>
            <person name="Pisabarro A.G."/>
            <person name="Walton J.D."/>
            <person name="Blanchette R.A."/>
            <person name="Henrissat B."/>
            <person name="Martin F."/>
            <person name="Cullen D."/>
            <person name="Hibbett D.S."/>
            <person name="Grigoriev I.V."/>
        </authorList>
    </citation>
    <scope>NUCLEOTIDE SEQUENCE [LARGE SCALE GENOMIC DNA]</scope>
    <source>
        <strain evidence="3">CBS 339.88</strain>
    </source>
</reference>
<dbReference type="PROSITE" id="PS51186">
    <property type="entry name" value="GNAT"/>
    <property type="match status" value="1"/>
</dbReference>
<protein>
    <recommendedName>
        <fullName evidence="1">N-acetyltransferase domain-containing protein</fullName>
    </recommendedName>
</protein>
<dbReference type="Pfam" id="PF13508">
    <property type="entry name" value="Acetyltransf_7"/>
    <property type="match status" value="1"/>
</dbReference>
<gene>
    <name evidence="2" type="ORF">GALMADRAFT_236428</name>
</gene>
<accession>A0A067TL66</accession>
<dbReference type="SUPFAM" id="SSF55729">
    <property type="entry name" value="Acyl-CoA N-acyltransferases (Nat)"/>
    <property type="match status" value="1"/>
</dbReference>
<dbReference type="HOGENOM" id="CLU_074876_1_0_1"/>
<dbReference type="InterPro" id="IPR052523">
    <property type="entry name" value="Trichothecene_AcTrans"/>
</dbReference>
<dbReference type="STRING" id="685588.A0A067TL66"/>
<feature type="domain" description="N-acetyltransferase" evidence="1">
    <location>
        <begin position="133"/>
        <end position="221"/>
    </location>
</feature>
<dbReference type="EMBL" id="KL142368">
    <property type="protein sequence ID" value="KDR83930.1"/>
    <property type="molecule type" value="Genomic_DNA"/>
</dbReference>
<dbReference type="InterPro" id="IPR016181">
    <property type="entry name" value="Acyl_CoA_acyltransferase"/>
</dbReference>
<dbReference type="CDD" id="cd04301">
    <property type="entry name" value="NAT_SF"/>
    <property type="match status" value="1"/>
</dbReference>
<keyword evidence="3" id="KW-1185">Reference proteome</keyword>
<organism evidence="2 3">
    <name type="scientific">Galerina marginata (strain CBS 339.88)</name>
    <dbReference type="NCBI Taxonomy" id="685588"/>
    <lineage>
        <taxon>Eukaryota</taxon>
        <taxon>Fungi</taxon>
        <taxon>Dikarya</taxon>
        <taxon>Basidiomycota</taxon>
        <taxon>Agaricomycotina</taxon>
        <taxon>Agaricomycetes</taxon>
        <taxon>Agaricomycetidae</taxon>
        <taxon>Agaricales</taxon>
        <taxon>Agaricineae</taxon>
        <taxon>Strophariaceae</taxon>
        <taxon>Galerina</taxon>
    </lineage>
</organism>
<evidence type="ECO:0000313" key="2">
    <source>
        <dbReference type="EMBL" id="KDR83930.1"/>
    </source>
</evidence>
<dbReference type="OrthoDB" id="2744543at2759"/>
<proteinExistence type="predicted"/>
<dbReference type="Proteomes" id="UP000027222">
    <property type="component" value="Unassembled WGS sequence"/>
</dbReference>
<evidence type="ECO:0000313" key="3">
    <source>
        <dbReference type="Proteomes" id="UP000027222"/>
    </source>
</evidence>
<dbReference type="AlphaFoldDB" id="A0A067TL66"/>
<evidence type="ECO:0000259" key="1">
    <source>
        <dbReference type="PROSITE" id="PS51186"/>
    </source>
</evidence>
<sequence>MNLVTSKELGAQLLSTHPVVTLRLADTWKAARTWNDAFLDDPMITYLRAGEKPRSTSNRVAVTVVLALWMQSKVVLTVNGGAALIVASPVQTGSPPIERLADILINWIATAAQKLGTAEQKKRNKETKEKIAKVTALVLGDRVNEMLYVSLLATEPQSQGQGLGSALLETVTSYADILGQSAWLVSSNVLNTGFYNSHGFKTVGEAYLGDDNSEWHQVPVIIRIVSSSQLNLIWFNE</sequence>
<name>A0A067TL66_GALM3</name>
<dbReference type="Gene3D" id="3.40.630.30">
    <property type="match status" value="1"/>
</dbReference>
<dbReference type="GO" id="GO:0016747">
    <property type="term" value="F:acyltransferase activity, transferring groups other than amino-acyl groups"/>
    <property type="evidence" value="ECO:0007669"/>
    <property type="project" value="InterPro"/>
</dbReference>
<dbReference type="InterPro" id="IPR000182">
    <property type="entry name" value="GNAT_dom"/>
</dbReference>
<dbReference type="PANTHER" id="PTHR42791:SF1">
    <property type="entry name" value="N-ACETYLTRANSFERASE DOMAIN-CONTAINING PROTEIN"/>
    <property type="match status" value="1"/>
</dbReference>